<proteinExistence type="predicted"/>
<keyword evidence="4" id="KW-1185">Reference proteome</keyword>
<keyword evidence="2" id="KW-0812">Transmembrane</keyword>
<evidence type="ECO:0000313" key="4">
    <source>
        <dbReference type="Proteomes" id="UP001610335"/>
    </source>
</evidence>
<protein>
    <submittedName>
        <fullName evidence="3">Uncharacterized protein</fullName>
    </submittedName>
</protein>
<dbReference type="Proteomes" id="UP001610335">
    <property type="component" value="Unassembled WGS sequence"/>
</dbReference>
<accession>A0ABR4I215</accession>
<keyword evidence="2" id="KW-1133">Transmembrane helix</keyword>
<gene>
    <name evidence="3" type="ORF">BDW59DRAFT_164119</name>
</gene>
<organism evidence="3 4">
    <name type="scientific">Aspergillus cavernicola</name>
    <dbReference type="NCBI Taxonomy" id="176166"/>
    <lineage>
        <taxon>Eukaryota</taxon>
        <taxon>Fungi</taxon>
        <taxon>Dikarya</taxon>
        <taxon>Ascomycota</taxon>
        <taxon>Pezizomycotina</taxon>
        <taxon>Eurotiomycetes</taxon>
        <taxon>Eurotiomycetidae</taxon>
        <taxon>Eurotiales</taxon>
        <taxon>Aspergillaceae</taxon>
        <taxon>Aspergillus</taxon>
        <taxon>Aspergillus subgen. Nidulantes</taxon>
    </lineage>
</organism>
<feature type="region of interest" description="Disordered" evidence="1">
    <location>
        <begin position="134"/>
        <end position="154"/>
    </location>
</feature>
<keyword evidence="2" id="KW-0472">Membrane</keyword>
<evidence type="ECO:0000256" key="1">
    <source>
        <dbReference type="SAM" id="MobiDB-lite"/>
    </source>
</evidence>
<evidence type="ECO:0000256" key="2">
    <source>
        <dbReference type="SAM" id="Phobius"/>
    </source>
</evidence>
<name>A0ABR4I215_9EURO</name>
<comment type="caution">
    <text evidence="3">The sequence shown here is derived from an EMBL/GenBank/DDBJ whole genome shotgun (WGS) entry which is preliminary data.</text>
</comment>
<dbReference type="EMBL" id="JBFXLS010000062">
    <property type="protein sequence ID" value="KAL2821780.1"/>
    <property type="molecule type" value="Genomic_DNA"/>
</dbReference>
<feature type="transmembrane region" description="Helical" evidence="2">
    <location>
        <begin position="17"/>
        <end position="39"/>
    </location>
</feature>
<reference evidence="3 4" key="1">
    <citation type="submission" date="2024-07" db="EMBL/GenBank/DDBJ databases">
        <title>Section-level genome sequencing and comparative genomics of Aspergillus sections Usti and Cavernicolus.</title>
        <authorList>
            <consortium name="Lawrence Berkeley National Laboratory"/>
            <person name="Nybo J.L."/>
            <person name="Vesth T.C."/>
            <person name="Theobald S."/>
            <person name="Frisvad J.C."/>
            <person name="Larsen T.O."/>
            <person name="Kjaerboelling I."/>
            <person name="Rothschild-Mancinelli K."/>
            <person name="Lyhne E.K."/>
            <person name="Kogle M.E."/>
            <person name="Barry K."/>
            <person name="Clum A."/>
            <person name="Na H."/>
            <person name="Ledsgaard L."/>
            <person name="Lin J."/>
            <person name="Lipzen A."/>
            <person name="Kuo A."/>
            <person name="Riley R."/>
            <person name="Mondo S."/>
            <person name="LaButti K."/>
            <person name="Haridas S."/>
            <person name="Pangalinan J."/>
            <person name="Salamov A.A."/>
            <person name="Simmons B.A."/>
            <person name="Magnuson J.K."/>
            <person name="Chen J."/>
            <person name="Drula E."/>
            <person name="Henrissat B."/>
            <person name="Wiebenga A."/>
            <person name="Lubbers R.J."/>
            <person name="Gomes A.C."/>
            <person name="Makela M.R."/>
            <person name="Stajich J."/>
            <person name="Grigoriev I.V."/>
            <person name="Mortensen U.H."/>
            <person name="De vries R.P."/>
            <person name="Baker S.E."/>
            <person name="Andersen M.R."/>
        </authorList>
    </citation>
    <scope>NUCLEOTIDE SEQUENCE [LARGE SCALE GENOMIC DNA]</scope>
    <source>
        <strain evidence="3 4">CBS 600.67</strain>
    </source>
</reference>
<evidence type="ECO:0000313" key="3">
    <source>
        <dbReference type="EMBL" id="KAL2821780.1"/>
    </source>
</evidence>
<sequence>MEGCNTSDAPEGGLTGYVAIFLLSLLLPIFLMICVVFCIETRILSLTRASPSDRNDLSWCRCTEEDADSSMASTPSYSMGLLDEGIEDIQIPPLSPQGVVPILDENILPHELLDSIVYKLKIPTLEPKRAPLIALDPDPQTEKDRPNTDLESETESTVMWDGKIAWALKGASIFDDADEEYDAFNARSNMISNQPYSDLWVFQHGLRFIPSIYDRDVYRTIRIEQLPREITLNQILPLVVGEIYCAQLADTIAMTGFNTAILTFVTTNDALQFLAATSNEILTVPGKIVPVHTPTYPMPADMERLVVEEGYTRSIGIFNCTRILKEDISRALASYNRMLSLQVDSIEDGPGVGEVSVKMYSVKAAAQVFAYLKRHATLRKSYIRFLRQDAAYFESDSMLVGPGSANGT</sequence>